<comment type="caution">
    <text evidence="1">The sequence shown here is derived from an EMBL/GenBank/DDBJ whole genome shotgun (WGS) entry which is preliminary data.</text>
</comment>
<dbReference type="AlphaFoldDB" id="A0A511WQ00"/>
<evidence type="ECO:0000313" key="1">
    <source>
        <dbReference type="EMBL" id="GEN53209.1"/>
    </source>
</evidence>
<reference evidence="1 2" key="1">
    <citation type="submission" date="2019-07" db="EMBL/GenBank/DDBJ databases">
        <title>Whole genome shotgun sequence of Halobacillus faecis NBRC 103569.</title>
        <authorList>
            <person name="Hosoyama A."/>
            <person name="Uohara A."/>
            <person name="Ohji S."/>
            <person name="Ichikawa N."/>
        </authorList>
    </citation>
    <scope>NUCLEOTIDE SEQUENCE [LARGE SCALE GENOMIC DNA]</scope>
    <source>
        <strain evidence="1 2">NBRC 103569</strain>
    </source>
</reference>
<name>A0A511WQ00_9BACI</name>
<protein>
    <submittedName>
        <fullName evidence="1">Uncharacterized protein</fullName>
    </submittedName>
</protein>
<organism evidence="1 2">
    <name type="scientific">Halobacillus faecis</name>
    <dbReference type="NCBI Taxonomy" id="360184"/>
    <lineage>
        <taxon>Bacteria</taxon>
        <taxon>Bacillati</taxon>
        <taxon>Bacillota</taxon>
        <taxon>Bacilli</taxon>
        <taxon>Bacillales</taxon>
        <taxon>Bacillaceae</taxon>
        <taxon>Halobacillus</taxon>
    </lineage>
</organism>
<keyword evidence="2" id="KW-1185">Reference proteome</keyword>
<gene>
    <name evidence="1" type="ORF">HFA01_14710</name>
</gene>
<dbReference type="EMBL" id="BJYD01000012">
    <property type="protein sequence ID" value="GEN53209.1"/>
    <property type="molecule type" value="Genomic_DNA"/>
</dbReference>
<sequence length="59" mass="6797">MAVIDGEGGVRKAFTDLSLNGSFFTADFFMQEDLLYMEPVRYGCKYFFRRTMSHEKGNA</sequence>
<dbReference type="Proteomes" id="UP000321886">
    <property type="component" value="Unassembled WGS sequence"/>
</dbReference>
<accession>A0A511WQ00</accession>
<evidence type="ECO:0000313" key="2">
    <source>
        <dbReference type="Proteomes" id="UP000321886"/>
    </source>
</evidence>
<proteinExistence type="predicted"/>